<dbReference type="GO" id="GO:0005886">
    <property type="term" value="C:plasma membrane"/>
    <property type="evidence" value="ECO:0007669"/>
    <property type="project" value="TreeGrafter"/>
</dbReference>
<keyword evidence="9" id="KW-1185">Reference proteome</keyword>
<dbReference type="InterPro" id="IPR005828">
    <property type="entry name" value="MFS_sugar_transport-like"/>
</dbReference>
<feature type="region of interest" description="Disordered" evidence="5">
    <location>
        <begin position="1"/>
        <end position="35"/>
    </location>
</feature>
<feature type="transmembrane region" description="Helical" evidence="6">
    <location>
        <begin position="86"/>
        <end position="106"/>
    </location>
</feature>
<proteinExistence type="predicted"/>
<gene>
    <name evidence="8" type="ORF">A4X06_0g8</name>
</gene>
<reference evidence="8" key="1">
    <citation type="submission" date="2016-04" db="EMBL/GenBank/DDBJ databases">
        <authorList>
            <person name="Nguyen H.D."/>
            <person name="Samba Siva P."/>
            <person name="Cullis J."/>
            <person name="Levesque C.A."/>
            <person name="Hambleton S."/>
        </authorList>
    </citation>
    <scope>NUCLEOTIDE SEQUENCE</scope>
    <source>
        <strain evidence="8">DAOMC 236426</strain>
    </source>
</reference>
<name>A0A8X7N286_9BASI</name>
<dbReference type="InterPro" id="IPR036259">
    <property type="entry name" value="MFS_trans_sf"/>
</dbReference>
<feature type="domain" description="Major facilitator superfamily (MFS) profile" evidence="7">
    <location>
        <begin position="43"/>
        <end position="455"/>
    </location>
</feature>
<dbReference type="Pfam" id="PF00083">
    <property type="entry name" value="Sugar_tr"/>
    <property type="match status" value="1"/>
</dbReference>
<feature type="transmembrane region" description="Helical" evidence="6">
    <location>
        <begin position="383"/>
        <end position="402"/>
    </location>
</feature>
<comment type="caution">
    <text evidence="8">The sequence shown here is derived from an EMBL/GenBank/DDBJ whole genome shotgun (WGS) entry which is preliminary data.</text>
</comment>
<feature type="transmembrane region" description="Helical" evidence="6">
    <location>
        <begin position="219"/>
        <end position="240"/>
    </location>
</feature>
<keyword evidence="2 6" id="KW-0812">Transmembrane</keyword>
<evidence type="ECO:0000256" key="6">
    <source>
        <dbReference type="SAM" id="Phobius"/>
    </source>
</evidence>
<evidence type="ECO:0000256" key="2">
    <source>
        <dbReference type="ARBA" id="ARBA00022692"/>
    </source>
</evidence>
<comment type="subcellular location">
    <subcellularLocation>
        <location evidence="1">Membrane</location>
        <topology evidence="1">Multi-pass membrane protein</topology>
    </subcellularLocation>
</comment>
<feature type="transmembrane region" description="Helical" evidence="6">
    <location>
        <begin position="184"/>
        <end position="213"/>
    </location>
</feature>
<protein>
    <recommendedName>
        <fullName evidence="7">Major facilitator superfamily (MFS) profile domain-containing protein</fullName>
    </recommendedName>
</protein>
<organism evidence="8 9">
    <name type="scientific">Tilletia controversa</name>
    <name type="common">dwarf bunt fungus</name>
    <dbReference type="NCBI Taxonomy" id="13291"/>
    <lineage>
        <taxon>Eukaryota</taxon>
        <taxon>Fungi</taxon>
        <taxon>Dikarya</taxon>
        <taxon>Basidiomycota</taxon>
        <taxon>Ustilaginomycotina</taxon>
        <taxon>Exobasidiomycetes</taxon>
        <taxon>Tilletiales</taxon>
        <taxon>Tilletiaceae</taxon>
        <taxon>Tilletia</taxon>
    </lineage>
</organism>
<evidence type="ECO:0000313" key="8">
    <source>
        <dbReference type="EMBL" id="KAE8256208.1"/>
    </source>
</evidence>
<dbReference type="PANTHER" id="PTHR23508:SF10">
    <property type="entry name" value="CARBOXYLIC ACID TRANSPORTER PROTEIN HOMOLOG"/>
    <property type="match status" value="1"/>
</dbReference>
<dbReference type="Gene3D" id="1.20.1250.20">
    <property type="entry name" value="MFS general substrate transporter like domains"/>
    <property type="match status" value="1"/>
</dbReference>
<evidence type="ECO:0000256" key="5">
    <source>
        <dbReference type="SAM" id="MobiDB-lite"/>
    </source>
</evidence>
<feature type="transmembrane region" description="Helical" evidence="6">
    <location>
        <begin position="113"/>
        <end position="135"/>
    </location>
</feature>
<keyword evidence="4 6" id="KW-0472">Membrane</keyword>
<sequence>MADEKINTDENVQVNDANDTNASDKSRHEERQQNKGGLSHVGMIFACGAALFSDGYVNAISGPVGSILKRLYQAEDEKRFIHFKKLFSSLGFAGTVIGMLVFGYLTDRVGRKFGMLFASIWLSIFCILSALAWGAGGSIDGLFSALIAFRFIQGIAIGAEYPAGSVACSESTESAGVNKKRQQMYFSLATHTMLDLGFLVAHFVPLVLVWIFGMNHLKVVWRLSLGLGAVPPLSLLYARAKMQEPIHYRKSSIRFAQMPWWLIVKRYWLRLAAVSIAWFIYDWISYPASVFADYIIIQVLPTDASFQANLGINLFNLPGSLVGALVNDRLGPKYTMILGLIVQAVIGFSLAGGYALLKAHIGAFVVLYGLFLSAGEFGPGNNLGIIGSALALLSAATIFLFVPNVGEDSMLIEDIEFKRYLEANGFDTSTMGIEASKSSVETGVPQSPASEVETS</sequence>
<feature type="transmembrane region" description="Helical" evidence="6">
    <location>
        <begin position="267"/>
        <end position="286"/>
    </location>
</feature>
<evidence type="ECO:0000256" key="1">
    <source>
        <dbReference type="ARBA" id="ARBA00004141"/>
    </source>
</evidence>
<dbReference type="InterPro" id="IPR020846">
    <property type="entry name" value="MFS_dom"/>
</dbReference>
<feature type="transmembrane region" description="Helical" evidence="6">
    <location>
        <begin position="338"/>
        <end position="371"/>
    </location>
</feature>
<evidence type="ECO:0000259" key="7">
    <source>
        <dbReference type="PROSITE" id="PS50850"/>
    </source>
</evidence>
<evidence type="ECO:0000256" key="3">
    <source>
        <dbReference type="ARBA" id="ARBA00022989"/>
    </source>
</evidence>
<dbReference type="PROSITE" id="PS50850">
    <property type="entry name" value="MFS"/>
    <property type="match status" value="1"/>
</dbReference>
<accession>A0A8X7N286</accession>
<dbReference type="SUPFAM" id="SSF103473">
    <property type="entry name" value="MFS general substrate transporter"/>
    <property type="match status" value="1"/>
</dbReference>
<keyword evidence="3 6" id="KW-1133">Transmembrane helix</keyword>
<feature type="compositionally biased region" description="Basic and acidic residues" evidence="5">
    <location>
        <begin position="22"/>
        <end position="33"/>
    </location>
</feature>
<dbReference type="PANTHER" id="PTHR23508">
    <property type="entry name" value="CARBOXYLIC ACID TRANSPORTER PROTEIN HOMOLOG"/>
    <property type="match status" value="1"/>
</dbReference>
<reference evidence="8" key="2">
    <citation type="journal article" date="2019" name="IMA Fungus">
        <title>Genome sequencing and comparison of five Tilletia species to identify candidate genes for the detection of regulated species infecting wheat.</title>
        <authorList>
            <person name="Nguyen H.D.T."/>
            <person name="Sultana T."/>
            <person name="Kesanakurti P."/>
            <person name="Hambleton S."/>
        </authorList>
    </citation>
    <scope>NUCLEOTIDE SEQUENCE</scope>
    <source>
        <strain evidence="8">DAOMC 236426</strain>
    </source>
</reference>
<dbReference type="GO" id="GO:0046943">
    <property type="term" value="F:carboxylic acid transmembrane transporter activity"/>
    <property type="evidence" value="ECO:0007669"/>
    <property type="project" value="TreeGrafter"/>
</dbReference>
<evidence type="ECO:0000313" key="9">
    <source>
        <dbReference type="Proteomes" id="UP000077684"/>
    </source>
</evidence>
<dbReference type="Proteomes" id="UP000077684">
    <property type="component" value="Unassembled WGS sequence"/>
</dbReference>
<dbReference type="EMBL" id="LWDE02000002">
    <property type="protein sequence ID" value="KAE8256208.1"/>
    <property type="molecule type" value="Genomic_DNA"/>
</dbReference>
<feature type="compositionally biased region" description="Polar residues" evidence="5">
    <location>
        <begin position="9"/>
        <end position="21"/>
    </location>
</feature>
<evidence type="ECO:0000256" key="4">
    <source>
        <dbReference type="ARBA" id="ARBA00023136"/>
    </source>
</evidence>
<dbReference type="AlphaFoldDB" id="A0A8X7N286"/>